<evidence type="ECO:0000313" key="3">
    <source>
        <dbReference type="Proteomes" id="UP000315842"/>
    </source>
</evidence>
<protein>
    <recommendedName>
        <fullName evidence="4">YbjN domain-containing protein</fullName>
    </recommendedName>
</protein>
<accession>A0A4Y3KBF4</accession>
<dbReference type="RefSeq" id="WP_244937626.1">
    <property type="nucleotide sequence ID" value="NZ_BJLP01000006.1"/>
</dbReference>
<sequence length="172" mass="19284">MGFFTRNDQPEAAAEAPGRSTTLEPLSNERITAVLDAHGYRYAIDSDGDIGGIWDDHVFYFVRIGPEREFLQVRGRWSRAVPAAAYPEVLELVNEWNTSKVFPKTYVRVEEDQLGVYAEHAVDYAHGLADEQLDQHLSCAVSTALAFFARLDEAYPQAVEEHRARIAAAREG</sequence>
<dbReference type="AlphaFoldDB" id="A0A4Y3KBF4"/>
<keyword evidence="3" id="KW-1185">Reference proteome</keyword>
<proteinExistence type="predicted"/>
<organism evidence="2 3">
    <name type="scientific">Cellulomonas uda</name>
    <dbReference type="NCBI Taxonomy" id="1714"/>
    <lineage>
        <taxon>Bacteria</taxon>
        <taxon>Bacillati</taxon>
        <taxon>Actinomycetota</taxon>
        <taxon>Actinomycetes</taxon>
        <taxon>Micrococcales</taxon>
        <taxon>Cellulomonadaceae</taxon>
        <taxon>Cellulomonas</taxon>
    </lineage>
</organism>
<evidence type="ECO:0000313" key="2">
    <source>
        <dbReference type="EMBL" id="GEA80170.1"/>
    </source>
</evidence>
<reference evidence="2 3" key="1">
    <citation type="submission" date="2019-06" db="EMBL/GenBank/DDBJ databases">
        <title>Whole genome shotgun sequence of Cellulomonas uda NBRC 3747.</title>
        <authorList>
            <person name="Hosoyama A."/>
            <person name="Uohara A."/>
            <person name="Ohji S."/>
            <person name="Ichikawa N."/>
        </authorList>
    </citation>
    <scope>NUCLEOTIDE SEQUENCE [LARGE SCALE GENOMIC DNA]</scope>
    <source>
        <strain evidence="2 3">NBRC 3747</strain>
    </source>
</reference>
<evidence type="ECO:0000256" key="1">
    <source>
        <dbReference type="SAM" id="MobiDB-lite"/>
    </source>
</evidence>
<dbReference type="Proteomes" id="UP000315842">
    <property type="component" value="Unassembled WGS sequence"/>
</dbReference>
<dbReference type="Pfam" id="PF10722">
    <property type="entry name" value="YbjN"/>
    <property type="match status" value="1"/>
</dbReference>
<dbReference type="InterPro" id="IPR019660">
    <property type="entry name" value="Put_sensory_transdc_reg_YbjN"/>
</dbReference>
<dbReference type="EMBL" id="BJLP01000006">
    <property type="protein sequence ID" value="GEA80170.1"/>
    <property type="molecule type" value="Genomic_DNA"/>
</dbReference>
<name>A0A4Y3KBF4_CELUD</name>
<feature type="region of interest" description="Disordered" evidence="1">
    <location>
        <begin position="1"/>
        <end position="21"/>
    </location>
</feature>
<comment type="caution">
    <text evidence="2">The sequence shown here is derived from an EMBL/GenBank/DDBJ whole genome shotgun (WGS) entry which is preliminary data.</text>
</comment>
<dbReference type="CDD" id="cd17511">
    <property type="entry name" value="YbjN_AmyR-like"/>
    <property type="match status" value="1"/>
</dbReference>
<evidence type="ECO:0008006" key="4">
    <source>
        <dbReference type="Google" id="ProtNLM"/>
    </source>
</evidence>
<gene>
    <name evidence="2" type="ORF">CUD01_06140</name>
</gene>